<dbReference type="OrthoDB" id="9758406at2"/>
<organism evidence="3 4">
    <name type="scientific">Algoriphagus lacus</name>
    <dbReference type="NCBI Taxonomy" id="2056311"/>
    <lineage>
        <taxon>Bacteria</taxon>
        <taxon>Pseudomonadati</taxon>
        <taxon>Bacteroidota</taxon>
        <taxon>Cytophagia</taxon>
        <taxon>Cytophagales</taxon>
        <taxon>Cyclobacteriaceae</taxon>
        <taxon>Algoriphagus</taxon>
    </lineage>
</organism>
<gene>
    <name evidence="3" type="ORF">D0X99_03205</name>
</gene>
<comment type="caution">
    <text evidence="3">The sequence shown here is derived from an EMBL/GenBank/DDBJ whole genome shotgun (WGS) entry which is preliminary data.</text>
</comment>
<dbReference type="InterPro" id="IPR001322">
    <property type="entry name" value="Lamin_tail_dom"/>
</dbReference>
<dbReference type="EMBL" id="QXML01000001">
    <property type="protein sequence ID" value="RIW18703.1"/>
    <property type="molecule type" value="Genomic_DNA"/>
</dbReference>
<accession>A0A418PXB1</accession>
<dbReference type="Gene3D" id="2.60.40.1220">
    <property type="match status" value="2"/>
</dbReference>
<dbReference type="Proteomes" id="UP000283522">
    <property type="component" value="Unassembled WGS sequence"/>
</dbReference>
<name>A0A418PXB1_9BACT</name>
<reference evidence="3 4" key="1">
    <citation type="submission" date="2018-09" db="EMBL/GenBank/DDBJ databases">
        <authorList>
            <person name="Wang X."/>
            <person name="Du Z."/>
        </authorList>
    </citation>
    <scope>NUCLEOTIDE SEQUENCE [LARGE SCALE GENOMIC DNA]</scope>
    <source>
        <strain evidence="3 4">N3</strain>
    </source>
</reference>
<keyword evidence="4" id="KW-1185">Reference proteome</keyword>
<sequence>MKIYFLSVLRVIFPVWIILLIGIETVFAQSQKFEEPFQILNYPQEFLPGWFGNEIRSTTSRIFQDSNSGRSGSKSLSVQPISTFNGVIWIKLTPAQFENPQAIFFAKSSRNGTGSRPAQVFFAWGEELDGEFSDLVQIGSDAEFANDDQDYRRFTLPVPMELIGKTEIFLRLEIRYGPGSGSAARWMMDDFEFGDIITDELPPQIQEARGFGPKSVLVSFSEPVDPVFSILPLAYELGGENPEKVELKADSVAVLMMENDLQDEKSYGITVRQIPDLEGNFLQDTTIQFSFYDPTEIPEKTLVLNELMPAPRADQDLPNVEYIEIYHAGDDEVRLEGIRLSNSRSETILDDLWLKPGEYLVLAPENQAVLLRQYGKVFPVREWPTLLNSGDHLTLKAVGGSLIDQISYSTASWRESEFANGGFSLEVPNSDYQCDNSVLLMPSIDSVRGTPGKQNSVRKGNEVTPLPVLENAWFQDSLTVNLTFSEPVFSRIEKKNIVFSPSLEIDSTYFSAGDRLVIYLKSPAKESEIYRLEISGIKDCWGNDLDKVGISKLILSSRPQPGDVILNEVLFDPKSGDPKFVELRNTSKKFLNLDSWALANFDDFGKPDQIREFGKEGLILNPEGYLAISTDINRLKLSYPKSASGNLLQIPLLPSYPISGGTVVLISPEGKIFETFTYNEDFHHPLLRDSKGVSLERISHFSEASLPSNWQSASGNEDFGTPGRKNSQIIEGDLNGNMIQIEPEVFDPEGSSGPAFASIQYQLDQTGWVGTFQIYSVGGQLIQTLAQNQVLGTSGIFTWTGTDSAGNRVRMGYYVLVVELYEPSGRTNLIKKTIVVADRL</sequence>
<evidence type="ECO:0000313" key="4">
    <source>
        <dbReference type="Proteomes" id="UP000283522"/>
    </source>
</evidence>
<dbReference type="InterPro" id="IPR014755">
    <property type="entry name" value="Cu-Rt/internalin_Ig-like"/>
</dbReference>
<feature type="domain" description="LTD" evidence="2">
    <location>
        <begin position="559"/>
        <end position="679"/>
    </location>
</feature>
<evidence type="ECO:0000256" key="1">
    <source>
        <dbReference type="ARBA" id="ARBA00022729"/>
    </source>
</evidence>
<protein>
    <recommendedName>
        <fullName evidence="2">LTD domain-containing protein</fullName>
    </recommendedName>
</protein>
<feature type="domain" description="LTD" evidence="2">
    <location>
        <begin position="299"/>
        <end position="409"/>
    </location>
</feature>
<dbReference type="Gene3D" id="2.60.40.4070">
    <property type="match status" value="1"/>
</dbReference>
<keyword evidence="1" id="KW-0732">Signal</keyword>
<proteinExistence type="predicted"/>
<dbReference type="Pfam" id="PF00932">
    <property type="entry name" value="LTD"/>
    <property type="match status" value="2"/>
</dbReference>
<dbReference type="RefSeq" id="WP_119476181.1">
    <property type="nucleotide sequence ID" value="NZ_QXML01000001.1"/>
</dbReference>
<evidence type="ECO:0000259" key="2">
    <source>
        <dbReference type="Pfam" id="PF00932"/>
    </source>
</evidence>
<dbReference type="SUPFAM" id="SSF74853">
    <property type="entry name" value="Lamin A/C globular tail domain"/>
    <property type="match status" value="1"/>
</dbReference>
<dbReference type="AlphaFoldDB" id="A0A418PXB1"/>
<evidence type="ECO:0000313" key="3">
    <source>
        <dbReference type="EMBL" id="RIW18703.1"/>
    </source>
</evidence>
<dbReference type="InterPro" id="IPR036415">
    <property type="entry name" value="Lamin_tail_dom_sf"/>
</dbReference>